<evidence type="ECO:0000313" key="3">
    <source>
        <dbReference type="EMBL" id="MDQ7176408.1"/>
    </source>
</evidence>
<comment type="similarity">
    <text evidence="1">Belongs to the transferase hexapeptide repeat family.</text>
</comment>
<dbReference type="EMBL" id="JAVGJF010000110">
    <property type="protein sequence ID" value="MDQ7176408.1"/>
    <property type="molecule type" value="Genomic_DNA"/>
</dbReference>
<protein>
    <submittedName>
        <fullName evidence="3">Nodulation protein L</fullName>
    </submittedName>
</protein>
<sequence>MFLRPLLGSTKTHFTFTPPIHMDYGFNIHISESFFANAHTTWLDIAPIYIGNHVKIGPNVQIITVNHPLDSIDRRSGIEQGQPISVKDDVWIGAGAIILPGVTIGKGPPLPQVAWLQKMLPLEPSLVETPQQ</sequence>
<organism evidence="3 4">
    <name type="scientific">Staphylococcus chromogenes</name>
    <name type="common">Staphylococcus hyicus subsp. chromogenes</name>
    <dbReference type="NCBI Taxonomy" id="46126"/>
    <lineage>
        <taxon>Bacteria</taxon>
        <taxon>Bacillati</taxon>
        <taxon>Bacillota</taxon>
        <taxon>Bacilli</taxon>
        <taxon>Bacillales</taxon>
        <taxon>Staphylococcaceae</taxon>
        <taxon>Staphylococcus</taxon>
    </lineage>
</organism>
<dbReference type="InterPro" id="IPR011004">
    <property type="entry name" value="Trimer_LpxA-like_sf"/>
</dbReference>
<dbReference type="SUPFAM" id="SSF51161">
    <property type="entry name" value="Trimeric LpxA-like enzymes"/>
    <property type="match status" value="1"/>
</dbReference>
<proteinExistence type="inferred from homology"/>
<dbReference type="InterPro" id="IPR051159">
    <property type="entry name" value="Hexapeptide_acetyltransf"/>
</dbReference>
<name>A0ABD5AY15_STACR</name>
<evidence type="ECO:0000256" key="2">
    <source>
        <dbReference type="ARBA" id="ARBA00022679"/>
    </source>
</evidence>
<dbReference type="PANTHER" id="PTHR23416:SF23">
    <property type="entry name" value="ACETYLTRANSFERASE C18B11.09C-RELATED"/>
    <property type="match status" value="1"/>
</dbReference>
<accession>A0ABD5AY15</accession>
<comment type="caution">
    <text evidence="3">The sequence shown here is derived from an EMBL/GenBank/DDBJ whole genome shotgun (WGS) entry which is preliminary data.</text>
</comment>
<dbReference type="Gene3D" id="2.160.10.10">
    <property type="entry name" value="Hexapeptide repeat proteins"/>
    <property type="match status" value="1"/>
</dbReference>
<keyword evidence="2" id="KW-0808">Transferase</keyword>
<evidence type="ECO:0000313" key="4">
    <source>
        <dbReference type="Proteomes" id="UP001240157"/>
    </source>
</evidence>
<dbReference type="Proteomes" id="UP001240157">
    <property type="component" value="Unassembled WGS sequence"/>
</dbReference>
<dbReference type="PANTHER" id="PTHR23416">
    <property type="entry name" value="SIALIC ACID SYNTHASE-RELATED"/>
    <property type="match status" value="1"/>
</dbReference>
<reference evidence="3 4" key="1">
    <citation type="submission" date="2023-08" db="EMBL/GenBank/DDBJ databases">
        <title>Whole genome sequencing of Staphylococcus chromogenes NNSch 2386.</title>
        <authorList>
            <person name="Kropotov V.S."/>
            <person name="Boriskina E.V."/>
            <person name="Gordinskaya N.A."/>
            <person name="Shkurkina I.S."/>
            <person name="Kryazhev D.V."/>
            <person name="Alekseeva A.E."/>
            <person name="Makhova M.A."/>
        </authorList>
    </citation>
    <scope>NUCLEOTIDE SEQUENCE [LARGE SCALE GENOMIC DNA]</scope>
    <source>
        <strain evidence="3 4">NNSch 2386</strain>
    </source>
</reference>
<dbReference type="AlphaFoldDB" id="A0ABD5AY15"/>
<gene>
    <name evidence="3" type="ORF">RCF65_10440</name>
</gene>
<dbReference type="GO" id="GO:0016740">
    <property type="term" value="F:transferase activity"/>
    <property type="evidence" value="ECO:0007669"/>
    <property type="project" value="UniProtKB-KW"/>
</dbReference>
<evidence type="ECO:0000256" key="1">
    <source>
        <dbReference type="ARBA" id="ARBA00007274"/>
    </source>
</evidence>